<organism evidence="3 4">
    <name type="scientific">Rubus argutus</name>
    <name type="common">Southern blackberry</name>
    <dbReference type="NCBI Taxonomy" id="59490"/>
    <lineage>
        <taxon>Eukaryota</taxon>
        <taxon>Viridiplantae</taxon>
        <taxon>Streptophyta</taxon>
        <taxon>Embryophyta</taxon>
        <taxon>Tracheophyta</taxon>
        <taxon>Spermatophyta</taxon>
        <taxon>Magnoliopsida</taxon>
        <taxon>eudicotyledons</taxon>
        <taxon>Gunneridae</taxon>
        <taxon>Pentapetalae</taxon>
        <taxon>rosids</taxon>
        <taxon>fabids</taxon>
        <taxon>Rosales</taxon>
        <taxon>Rosaceae</taxon>
        <taxon>Rosoideae</taxon>
        <taxon>Rosoideae incertae sedis</taxon>
        <taxon>Rubus</taxon>
    </lineage>
</organism>
<comment type="similarity">
    <text evidence="1">Belongs to the PPC synthetase family.</text>
</comment>
<dbReference type="PANTHER" id="PTHR12290">
    <property type="entry name" value="CORNICHON-RELATED"/>
    <property type="match status" value="1"/>
</dbReference>
<accession>A0AAW1YQB4</accession>
<keyword evidence="4" id="KW-1185">Reference proteome</keyword>
<dbReference type="Proteomes" id="UP001457282">
    <property type="component" value="Unassembled WGS sequence"/>
</dbReference>
<dbReference type="InterPro" id="IPR035929">
    <property type="entry name" value="CoaB-like_sf"/>
</dbReference>
<proteinExistence type="inferred from homology"/>
<protein>
    <recommendedName>
        <fullName evidence="2">DNA/pantothenate metabolism flavoprotein C-terminal domain-containing protein</fullName>
    </recommendedName>
</protein>
<dbReference type="Pfam" id="PF04127">
    <property type="entry name" value="DFP"/>
    <property type="match status" value="1"/>
</dbReference>
<dbReference type="GO" id="GO:0015937">
    <property type="term" value="P:coenzyme A biosynthetic process"/>
    <property type="evidence" value="ECO:0007669"/>
    <property type="project" value="UniProtKB-ARBA"/>
</dbReference>
<reference evidence="3 4" key="1">
    <citation type="journal article" date="2023" name="G3 (Bethesda)">
        <title>A chromosome-length genome assembly and annotation of blackberry (Rubus argutus, cv. 'Hillquist').</title>
        <authorList>
            <person name="Bruna T."/>
            <person name="Aryal R."/>
            <person name="Dudchenko O."/>
            <person name="Sargent D.J."/>
            <person name="Mead D."/>
            <person name="Buti M."/>
            <person name="Cavallini A."/>
            <person name="Hytonen T."/>
            <person name="Andres J."/>
            <person name="Pham M."/>
            <person name="Weisz D."/>
            <person name="Mascagni F."/>
            <person name="Usai G."/>
            <person name="Natali L."/>
            <person name="Bassil N."/>
            <person name="Fernandez G.E."/>
            <person name="Lomsadze A."/>
            <person name="Armour M."/>
            <person name="Olukolu B."/>
            <person name="Poorten T."/>
            <person name="Britton C."/>
            <person name="Davik J."/>
            <person name="Ashrafi H."/>
            <person name="Aiden E.L."/>
            <person name="Borodovsky M."/>
            <person name="Worthington M."/>
        </authorList>
    </citation>
    <scope>NUCLEOTIDE SEQUENCE [LARGE SCALE GENOMIC DNA]</scope>
    <source>
        <strain evidence="3">PI 553951</strain>
    </source>
</reference>
<comment type="caution">
    <text evidence="3">The sequence shown here is derived from an EMBL/GenBank/DDBJ whole genome shotgun (WGS) entry which is preliminary data.</text>
</comment>
<evidence type="ECO:0000256" key="1">
    <source>
        <dbReference type="ARBA" id="ARBA00005703"/>
    </source>
</evidence>
<dbReference type="Gene3D" id="3.40.50.10300">
    <property type="entry name" value="CoaB-like"/>
    <property type="match status" value="1"/>
</dbReference>
<dbReference type="EMBL" id="JBEDUW010000001">
    <property type="protein sequence ID" value="KAK9950881.1"/>
    <property type="molecule type" value="Genomic_DNA"/>
</dbReference>
<sequence>MALPSGLEIPKEALDAEIKSFFESAPSLKNSDDVGQKFEEFVKKNSLLSGNGRARRVVCVTSGGTTVPLEQRCVRYIDNFSSGHRGAASTEYFLKAGYAVIFLYRRRTCQPYCRSLPDDPLLECLEIVGDSNTQVHQFHSQAVRTAITKTHAVVAEGLLLKLPFTTIFEYLQMLQMVAFTMRNIGPHAMFYLAAAVSDFYVPWTSMVEHKIQSGSGPLDMRLVQVPKMLLVLRKDWAPLSFCISFKLETNSKILLEKADMALSKYKMHMVVANELLSQKEEVVVVTSKEKILVRRNKSLGVDDVESTLIELIVERHSVYVESFDL</sequence>
<feature type="domain" description="DNA/pantothenate metabolism flavoprotein C-terminal" evidence="2">
    <location>
        <begin position="174"/>
        <end position="294"/>
    </location>
</feature>
<dbReference type="SUPFAM" id="SSF102645">
    <property type="entry name" value="CoaB-like"/>
    <property type="match status" value="1"/>
</dbReference>
<name>A0AAW1YQB4_RUBAR</name>
<dbReference type="GO" id="GO:0003824">
    <property type="term" value="F:catalytic activity"/>
    <property type="evidence" value="ECO:0007669"/>
    <property type="project" value="UniProtKB-ARBA"/>
</dbReference>
<evidence type="ECO:0000313" key="3">
    <source>
        <dbReference type="EMBL" id="KAK9950881.1"/>
    </source>
</evidence>
<gene>
    <name evidence="3" type="ORF">M0R45_006347</name>
</gene>
<dbReference type="AlphaFoldDB" id="A0AAW1YQB4"/>
<evidence type="ECO:0000259" key="2">
    <source>
        <dbReference type="Pfam" id="PF04127"/>
    </source>
</evidence>
<evidence type="ECO:0000313" key="4">
    <source>
        <dbReference type="Proteomes" id="UP001457282"/>
    </source>
</evidence>
<dbReference type="InterPro" id="IPR007085">
    <property type="entry name" value="DNA/pantothenate-metab_flavo_C"/>
</dbReference>